<keyword evidence="11" id="KW-1185">Reference proteome</keyword>
<keyword evidence="4" id="KW-1003">Cell membrane</keyword>
<organism evidence="10 11">
    <name type="scientific">Aliikangiella maris</name>
    <dbReference type="NCBI Taxonomy" id="3162458"/>
    <lineage>
        <taxon>Bacteria</taxon>
        <taxon>Pseudomonadati</taxon>
        <taxon>Pseudomonadota</taxon>
        <taxon>Gammaproteobacteria</taxon>
        <taxon>Oceanospirillales</taxon>
        <taxon>Pleioneaceae</taxon>
        <taxon>Aliikangiella</taxon>
    </lineage>
</organism>
<keyword evidence="8" id="KW-0472">Membrane</keyword>
<dbReference type="RefSeq" id="WP_353874288.1">
    <property type="nucleotide sequence ID" value="NZ_JBEVCJ010000005.1"/>
</dbReference>
<sequence length="317" mass="36291">MSLLSARHLCKSYQIKSYQFAQKNQLDAIKDISFDLEKGKTLAIVGESGSGKSTLARQVIGIEKPTAGEVYFNNQVMQYNDKKMRRERFKNIRMIFQNPYESLNPQARIGKMLEEVLRINTRLTDKQRKEKVAETLSRVGLLSEHRHRYPHMFSGGQRQRIAIARAIILEPQVIIADEPLSALDVSIQAQILNLLQELQEEMGISYLFISHDLNVVEHVADDVMVMYRGEVVEQGTVAQIFDQPQHPYTQTLFASTPMYNKRFKNLTSPNTRQKNIVSESGCGFAQRCDFCDSYCKTHSPKLETKSDGYKIACFKVK</sequence>
<name>A0ABV2BRY1_9GAMM</name>
<keyword evidence="6" id="KW-0547">Nucleotide-binding</keyword>
<evidence type="ECO:0000256" key="8">
    <source>
        <dbReference type="ARBA" id="ARBA00023136"/>
    </source>
</evidence>
<accession>A0ABV2BRY1</accession>
<proteinExistence type="inferred from homology"/>
<dbReference type="Proteomes" id="UP001548189">
    <property type="component" value="Unassembled WGS sequence"/>
</dbReference>
<comment type="subcellular location">
    <subcellularLocation>
        <location evidence="1">Cell inner membrane</location>
        <topology evidence="1">Peripheral membrane protein</topology>
    </subcellularLocation>
</comment>
<evidence type="ECO:0000313" key="10">
    <source>
        <dbReference type="EMBL" id="MET1254700.1"/>
    </source>
</evidence>
<dbReference type="PROSITE" id="PS50893">
    <property type="entry name" value="ABC_TRANSPORTER_2"/>
    <property type="match status" value="1"/>
</dbReference>
<comment type="similarity">
    <text evidence="2">Belongs to the ABC transporter superfamily.</text>
</comment>
<evidence type="ECO:0000256" key="3">
    <source>
        <dbReference type="ARBA" id="ARBA00022448"/>
    </source>
</evidence>
<dbReference type="Gene3D" id="3.40.50.300">
    <property type="entry name" value="P-loop containing nucleotide triphosphate hydrolases"/>
    <property type="match status" value="1"/>
</dbReference>
<dbReference type="EMBL" id="JBEVCJ010000005">
    <property type="protein sequence ID" value="MET1254700.1"/>
    <property type="molecule type" value="Genomic_DNA"/>
</dbReference>
<keyword evidence="5" id="KW-0997">Cell inner membrane</keyword>
<dbReference type="NCBIfam" id="TIGR01727">
    <property type="entry name" value="oligo_HPY"/>
    <property type="match status" value="1"/>
</dbReference>
<dbReference type="InterPro" id="IPR050319">
    <property type="entry name" value="ABC_transp_ATP-bind"/>
</dbReference>
<dbReference type="SUPFAM" id="SSF52540">
    <property type="entry name" value="P-loop containing nucleoside triphosphate hydrolases"/>
    <property type="match status" value="1"/>
</dbReference>
<dbReference type="PANTHER" id="PTHR43776">
    <property type="entry name" value="TRANSPORT ATP-BINDING PROTEIN"/>
    <property type="match status" value="1"/>
</dbReference>
<dbReference type="InterPro" id="IPR017871">
    <property type="entry name" value="ABC_transporter-like_CS"/>
</dbReference>
<evidence type="ECO:0000256" key="6">
    <source>
        <dbReference type="ARBA" id="ARBA00022741"/>
    </source>
</evidence>
<feature type="domain" description="ABC transporter" evidence="9">
    <location>
        <begin position="13"/>
        <end position="253"/>
    </location>
</feature>
<evidence type="ECO:0000256" key="4">
    <source>
        <dbReference type="ARBA" id="ARBA00022475"/>
    </source>
</evidence>
<evidence type="ECO:0000256" key="1">
    <source>
        <dbReference type="ARBA" id="ARBA00004417"/>
    </source>
</evidence>
<evidence type="ECO:0000256" key="5">
    <source>
        <dbReference type="ARBA" id="ARBA00022519"/>
    </source>
</evidence>
<keyword evidence="3" id="KW-0813">Transport</keyword>
<dbReference type="PANTHER" id="PTHR43776:SF4">
    <property type="entry name" value="PUTRESCINE EXPORT SYSTEM ATP-BINDING PROTEIN SAPF"/>
    <property type="match status" value="1"/>
</dbReference>
<evidence type="ECO:0000256" key="2">
    <source>
        <dbReference type="ARBA" id="ARBA00005417"/>
    </source>
</evidence>
<dbReference type="InterPro" id="IPR027417">
    <property type="entry name" value="P-loop_NTPase"/>
</dbReference>
<dbReference type="Pfam" id="PF08352">
    <property type="entry name" value="oligo_HPY"/>
    <property type="match status" value="1"/>
</dbReference>
<reference evidence="10 11" key="1">
    <citation type="submission" date="2024-06" db="EMBL/GenBank/DDBJ databases">
        <authorList>
            <person name="Li F."/>
        </authorList>
    </citation>
    <scope>NUCLEOTIDE SEQUENCE [LARGE SCALE GENOMIC DNA]</scope>
    <source>
        <strain evidence="10 11">GXAS 311</strain>
    </source>
</reference>
<dbReference type="Pfam" id="PF00005">
    <property type="entry name" value="ABC_tran"/>
    <property type="match status" value="1"/>
</dbReference>
<evidence type="ECO:0000259" key="9">
    <source>
        <dbReference type="PROSITE" id="PS50893"/>
    </source>
</evidence>
<dbReference type="CDD" id="cd03257">
    <property type="entry name" value="ABC_NikE_OppD_transporters"/>
    <property type="match status" value="1"/>
</dbReference>
<dbReference type="PROSITE" id="PS00211">
    <property type="entry name" value="ABC_TRANSPORTER_1"/>
    <property type="match status" value="1"/>
</dbReference>
<comment type="caution">
    <text evidence="10">The sequence shown here is derived from an EMBL/GenBank/DDBJ whole genome shotgun (WGS) entry which is preliminary data.</text>
</comment>
<dbReference type="InterPro" id="IPR013563">
    <property type="entry name" value="Oligopep_ABC_C"/>
</dbReference>
<evidence type="ECO:0000313" key="11">
    <source>
        <dbReference type="Proteomes" id="UP001548189"/>
    </source>
</evidence>
<gene>
    <name evidence="10" type="ORF">ABVT43_06135</name>
</gene>
<dbReference type="InterPro" id="IPR003439">
    <property type="entry name" value="ABC_transporter-like_ATP-bd"/>
</dbReference>
<evidence type="ECO:0000256" key="7">
    <source>
        <dbReference type="ARBA" id="ARBA00022840"/>
    </source>
</evidence>
<keyword evidence="7 10" id="KW-0067">ATP-binding</keyword>
<dbReference type="InterPro" id="IPR003593">
    <property type="entry name" value="AAA+_ATPase"/>
</dbReference>
<dbReference type="SMART" id="SM00382">
    <property type="entry name" value="AAA"/>
    <property type="match status" value="1"/>
</dbReference>
<dbReference type="NCBIfam" id="NF008453">
    <property type="entry name" value="PRK11308.1"/>
    <property type="match status" value="1"/>
</dbReference>
<protein>
    <submittedName>
        <fullName evidence="10">Dipeptide ABC transporter ATP-binding protein</fullName>
    </submittedName>
</protein>
<dbReference type="GO" id="GO:0005524">
    <property type="term" value="F:ATP binding"/>
    <property type="evidence" value="ECO:0007669"/>
    <property type="project" value="UniProtKB-KW"/>
</dbReference>